<evidence type="ECO:0000313" key="6">
    <source>
        <dbReference type="EMBL" id="PPK77605.1"/>
    </source>
</evidence>
<keyword evidence="2" id="KW-0963">Cytoplasm</keyword>
<organism evidence="6 7">
    <name type="scientific">Lacrimispora xylanisolvens</name>
    <dbReference type="NCBI Taxonomy" id="384636"/>
    <lineage>
        <taxon>Bacteria</taxon>
        <taxon>Bacillati</taxon>
        <taxon>Bacillota</taxon>
        <taxon>Clostridia</taxon>
        <taxon>Lachnospirales</taxon>
        <taxon>Lachnospiraceae</taxon>
        <taxon>Lacrimispora</taxon>
    </lineage>
</organism>
<keyword evidence="7" id="KW-1185">Reference proteome</keyword>
<gene>
    <name evidence="6" type="ORF">BXY41_116150</name>
</gene>
<dbReference type="InterPro" id="IPR038062">
    <property type="entry name" value="ScdA-like_N_sf"/>
</dbReference>
<evidence type="ECO:0000313" key="7">
    <source>
        <dbReference type="Proteomes" id="UP000237749"/>
    </source>
</evidence>
<dbReference type="InterPro" id="IPR019903">
    <property type="entry name" value="RIC_family"/>
</dbReference>
<comment type="caution">
    <text evidence="6">The sequence shown here is derived from an EMBL/GenBank/DDBJ whole genome shotgun (WGS) entry which is preliminary data.</text>
</comment>
<evidence type="ECO:0000256" key="1">
    <source>
        <dbReference type="ARBA" id="ARBA00004496"/>
    </source>
</evidence>
<evidence type="ECO:0000256" key="2">
    <source>
        <dbReference type="ARBA" id="ARBA00022490"/>
    </source>
</evidence>
<dbReference type="OrthoDB" id="9797132at2"/>
<dbReference type="GO" id="GO:0046872">
    <property type="term" value="F:metal ion binding"/>
    <property type="evidence" value="ECO:0007669"/>
    <property type="project" value="UniProtKB-KW"/>
</dbReference>
<dbReference type="SUPFAM" id="SSF140683">
    <property type="entry name" value="SP0561-like"/>
    <property type="match status" value="1"/>
</dbReference>
<proteinExistence type="predicted"/>
<dbReference type="PANTHER" id="PTHR36438">
    <property type="entry name" value="IRON-SULFUR CLUSTER REPAIR PROTEIN YTFE"/>
    <property type="match status" value="1"/>
</dbReference>
<dbReference type="InterPro" id="IPR012312">
    <property type="entry name" value="Hemerythrin-like"/>
</dbReference>
<dbReference type="Gene3D" id="1.10.3910.10">
    <property type="entry name" value="SP0561-like"/>
    <property type="match status" value="1"/>
</dbReference>
<protein>
    <submittedName>
        <fullName evidence="6">Regulator of cell morphogenesis and NO signaling</fullName>
    </submittedName>
</protein>
<dbReference type="EMBL" id="PTJA01000016">
    <property type="protein sequence ID" value="PPK77605.1"/>
    <property type="molecule type" value="Genomic_DNA"/>
</dbReference>
<evidence type="ECO:0000256" key="3">
    <source>
        <dbReference type="ARBA" id="ARBA00022723"/>
    </source>
</evidence>
<sequence length="232" mass="26752">MITNKMKLNEIVKAYPRAVDIFNDFHIDYCCGGNDSLEDALNQLSIDSKSFIDVLNKKLEKQTKEPVPTEVLDVDRLMKMEVPALIDYIIDTYHGKERILLSEIDALSNKVLLAHYAHHKDQLIPLHGLFSDLKKELEEHFAKEEKLVFPYMKQSYNQKSDKGYVKELEDEHDAAGNLIKDIIACTNDFTVPDGGCTSYHMLFQKLHELIKDIYNHIFTENSLLFSKYEGGH</sequence>
<dbReference type="GO" id="GO:0005737">
    <property type="term" value="C:cytoplasm"/>
    <property type="evidence" value="ECO:0007669"/>
    <property type="project" value="UniProtKB-SubCell"/>
</dbReference>
<keyword evidence="4" id="KW-0408">Iron</keyword>
<dbReference type="AlphaFoldDB" id="A0A2S6HJF2"/>
<reference evidence="6 7" key="1">
    <citation type="submission" date="2018-02" db="EMBL/GenBank/DDBJ databases">
        <title>Genomic Encyclopedia of Archaeal and Bacterial Type Strains, Phase II (KMG-II): from individual species to whole genera.</title>
        <authorList>
            <person name="Goeker M."/>
        </authorList>
    </citation>
    <scope>NUCLEOTIDE SEQUENCE [LARGE SCALE GENOMIC DNA]</scope>
    <source>
        <strain evidence="6 7">DSM 3808</strain>
    </source>
</reference>
<keyword evidence="3" id="KW-0479">Metal-binding</keyword>
<dbReference type="Pfam" id="PF01814">
    <property type="entry name" value="Hemerythrin"/>
    <property type="match status" value="1"/>
</dbReference>
<dbReference type="Pfam" id="PF04405">
    <property type="entry name" value="ScdA_N"/>
    <property type="match status" value="1"/>
</dbReference>
<name>A0A2S6HJF2_9FIRM</name>
<dbReference type="RefSeq" id="WP_104439367.1">
    <property type="nucleotide sequence ID" value="NZ_PTJA01000016.1"/>
</dbReference>
<dbReference type="Proteomes" id="UP000237749">
    <property type="component" value="Unassembled WGS sequence"/>
</dbReference>
<feature type="domain" description="Hemerythrin-like" evidence="5">
    <location>
        <begin position="87"/>
        <end position="227"/>
    </location>
</feature>
<dbReference type="PANTHER" id="PTHR36438:SF1">
    <property type="entry name" value="IRON-SULFUR CLUSTER REPAIR PROTEIN YTFE"/>
    <property type="match status" value="1"/>
</dbReference>
<accession>A0A2S6HJF2</accession>
<comment type="subcellular location">
    <subcellularLocation>
        <location evidence="1">Cytoplasm</location>
    </subcellularLocation>
</comment>
<evidence type="ECO:0000259" key="5">
    <source>
        <dbReference type="Pfam" id="PF01814"/>
    </source>
</evidence>
<dbReference type="Gene3D" id="1.20.120.520">
    <property type="entry name" value="nmb1532 protein domain like"/>
    <property type="match status" value="1"/>
</dbReference>
<evidence type="ECO:0000256" key="4">
    <source>
        <dbReference type="ARBA" id="ARBA00023004"/>
    </source>
</evidence>